<protein>
    <submittedName>
        <fullName evidence="2">CHAT domain-containing protein</fullName>
    </submittedName>
</protein>
<evidence type="ECO:0000313" key="3">
    <source>
        <dbReference type="Proteomes" id="UP000295431"/>
    </source>
</evidence>
<dbReference type="AlphaFoldDB" id="A0A4R4NR03"/>
<dbReference type="EMBL" id="SMJW01000149">
    <property type="protein sequence ID" value="TDC12028.1"/>
    <property type="molecule type" value="Genomic_DNA"/>
</dbReference>
<accession>A0A4R4NR03</accession>
<dbReference type="Proteomes" id="UP000295431">
    <property type="component" value="Unassembled WGS sequence"/>
</dbReference>
<organism evidence="2 3">
    <name type="scientific">Actinomadura bangladeshensis</name>
    <dbReference type="NCBI Taxonomy" id="453573"/>
    <lineage>
        <taxon>Bacteria</taxon>
        <taxon>Bacillati</taxon>
        <taxon>Actinomycetota</taxon>
        <taxon>Actinomycetes</taxon>
        <taxon>Streptosporangiales</taxon>
        <taxon>Thermomonosporaceae</taxon>
        <taxon>Actinomadura</taxon>
    </lineage>
</organism>
<evidence type="ECO:0000313" key="2">
    <source>
        <dbReference type="EMBL" id="TDC12028.1"/>
    </source>
</evidence>
<sequence>MPSDVPVDLSGAVDRRMALAREWDTLVEQVRRLDGFVDFLRPPRLETLLPAASDGQIAIVNLSQLRCDALIIGTGGVRVVELPHLSVQTVVEQAVDHLWVLRQVDLAFHELQAAWQRYGGGEHGPAAIRRYTEAKLAYQRAIDDRDRTLDAALAWLWDEIADPVLTAAGLVGSPAPGQRWPRLWWCPTGALTLLPLHAAGYHDGSGRAVLERAVSSYTPTLRALLEARRPLDPAPDEERMLIVALPDTPDAVPLTDVARERDLLTSVFAGRNTLLEGDSATADAVGAQLPRHRWAHFCCHGGQDLFDPSQGGLLLHDRTLSIAEISARGHSGEFAFLSACMTATGGVALSDEAITLAAALHYTGYRQVIGTLWSVYDDVAADVAAAVYADLTATGRFEPARSADALHWAIRKLRDVRRLPSSAWAPFTHTGP</sequence>
<dbReference type="RefSeq" id="WP_131942692.1">
    <property type="nucleotide sequence ID" value="NZ_BAAAMX010000071.1"/>
</dbReference>
<dbReference type="InterPro" id="IPR024983">
    <property type="entry name" value="CHAT_dom"/>
</dbReference>
<proteinExistence type="predicted"/>
<feature type="domain" description="CHAT" evidence="1">
    <location>
        <begin position="151"/>
        <end position="431"/>
    </location>
</feature>
<dbReference type="Pfam" id="PF12770">
    <property type="entry name" value="CHAT"/>
    <property type="match status" value="1"/>
</dbReference>
<comment type="caution">
    <text evidence="2">The sequence shown here is derived from an EMBL/GenBank/DDBJ whole genome shotgun (WGS) entry which is preliminary data.</text>
</comment>
<name>A0A4R4NR03_9ACTN</name>
<dbReference type="OrthoDB" id="3206999at2"/>
<evidence type="ECO:0000259" key="1">
    <source>
        <dbReference type="Pfam" id="PF12770"/>
    </source>
</evidence>
<gene>
    <name evidence="2" type="ORF">E1284_25615</name>
</gene>
<keyword evidence="3" id="KW-1185">Reference proteome</keyword>
<reference evidence="2 3" key="1">
    <citation type="submission" date="2019-03" db="EMBL/GenBank/DDBJ databases">
        <title>Draft genome sequences of novel Actinobacteria.</title>
        <authorList>
            <person name="Sahin N."/>
            <person name="Ay H."/>
            <person name="Saygin H."/>
        </authorList>
    </citation>
    <scope>NUCLEOTIDE SEQUENCE [LARGE SCALE GENOMIC DNA]</scope>
    <source>
        <strain evidence="2 3">DSM 45347</strain>
    </source>
</reference>